<organism evidence="7 8">
    <name type="scientific">Pseudomonas fulva</name>
    <dbReference type="NCBI Taxonomy" id="47880"/>
    <lineage>
        <taxon>Bacteria</taxon>
        <taxon>Pseudomonadati</taxon>
        <taxon>Pseudomonadota</taxon>
        <taxon>Gammaproteobacteria</taxon>
        <taxon>Pseudomonadales</taxon>
        <taxon>Pseudomonadaceae</taxon>
        <taxon>Pseudomonas</taxon>
    </lineage>
</organism>
<evidence type="ECO:0000256" key="3">
    <source>
        <dbReference type="ARBA" id="ARBA00023027"/>
    </source>
</evidence>
<keyword evidence="3" id="KW-0520">NAD</keyword>
<dbReference type="PROSITE" id="PS00065">
    <property type="entry name" value="D_2_HYDROXYACID_DH_1"/>
    <property type="match status" value="1"/>
</dbReference>
<dbReference type="PANTHER" id="PTHR10996">
    <property type="entry name" value="2-HYDROXYACID DEHYDROGENASE-RELATED"/>
    <property type="match status" value="1"/>
</dbReference>
<evidence type="ECO:0000313" key="7">
    <source>
        <dbReference type="EMBL" id="KIP97300.1"/>
    </source>
</evidence>
<dbReference type="GO" id="GO:0051287">
    <property type="term" value="F:NAD binding"/>
    <property type="evidence" value="ECO:0007669"/>
    <property type="project" value="InterPro"/>
</dbReference>
<dbReference type="InterPro" id="IPR050223">
    <property type="entry name" value="D-isomer_2-hydroxyacid_DH"/>
</dbReference>
<evidence type="ECO:0000256" key="4">
    <source>
        <dbReference type="RuleBase" id="RU003719"/>
    </source>
</evidence>
<feature type="domain" description="D-isomer specific 2-hydroxyacid dehydrogenase NAD-binding" evidence="6">
    <location>
        <begin position="107"/>
        <end position="279"/>
    </location>
</feature>
<dbReference type="SUPFAM" id="SSF52283">
    <property type="entry name" value="Formate/glycerate dehydrogenase catalytic domain-like"/>
    <property type="match status" value="1"/>
</dbReference>
<comment type="similarity">
    <text evidence="4">Belongs to the D-isomer specific 2-hydroxyacid dehydrogenase family.</text>
</comment>
<keyword evidence="1" id="KW-0521">NADP</keyword>
<dbReference type="AlphaFoldDB" id="A0A0D0KK15"/>
<reference evidence="7 8" key="1">
    <citation type="submission" date="2014-12" db="EMBL/GenBank/DDBJ databases">
        <title>16Stimator: statistical estimation of ribosomal gene copy numbers from draft genome assemblies.</title>
        <authorList>
            <person name="Perisin M.A."/>
            <person name="Vetter M."/>
            <person name="Gilbert J.A."/>
            <person name="Bergelson J."/>
        </authorList>
    </citation>
    <scope>NUCLEOTIDE SEQUENCE [LARGE SCALE GENOMIC DNA]</scope>
    <source>
        <strain evidence="7 8">MEJ086</strain>
    </source>
</reference>
<dbReference type="RefSeq" id="WP_042555377.1">
    <property type="nucleotide sequence ID" value="NZ_JXQW01000060.1"/>
</dbReference>
<evidence type="ECO:0000256" key="1">
    <source>
        <dbReference type="ARBA" id="ARBA00022857"/>
    </source>
</evidence>
<gene>
    <name evidence="7" type="ORF">RU08_18775</name>
</gene>
<dbReference type="Gene3D" id="3.40.50.720">
    <property type="entry name" value="NAD(P)-binding Rossmann-like Domain"/>
    <property type="match status" value="2"/>
</dbReference>
<dbReference type="PANTHER" id="PTHR10996:SF178">
    <property type="entry name" value="2-HYDROXYACID DEHYDROGENASE YGL185C-RELATED"/>
    <property type="match status" value="1"/>
</dbReference>
<evidence type="ECO:0000259" key="6">
    <source>
        <dbReference type="Pfam" id="PF02826"/>
    </source>
</evidence>
<dbReference type="FunFam" id="3.40.50.720:FF:000213">
    <property type="entry name" value="Putative 2-hydroxyacid dehydrogenase"/>
    <property type="match status" value="1"/>
</dbReference>
<dbReference type="GO" id="GO:0005829">
    <property type="term" value="C:cytosol"/>
    <property type="evidence" value="ECO:0007669"/>
    <property type="project" value="TreeGrafter"/>
</dbReference>
<comment type="caution">
    <text evidence="7">The sequence shown here is derived from an EMBL/GenBank/DDBJ whole genome shotgun (WGS) entry which is preliminary data.</text>
</comment>
<dbReference type="EMBL" id="JXQW01000060">
    <property type="protein sequence ID" value="KIP97300.1"/>
    <property type="molecule type" value="Genomic_DNA"/>
</dbReference>
<dbReference type="InterPro" id="IPR036291">
    <property type="entry name" value="NAD(P)-bd_dom_sf"/>
</dbReference>
<dbReference type="Pfam" id="PF00389">
    <property type="entry name" value="2-Hacid_dh"/>
    <property type="match status" value="1"/>
</dbReference>
<keyword evidence="2 4" id="KW-0560">Oxidoreductase</keyword>
<proteinExistence type="inferred from homology"/>
<dbReference type="CDD" id="cd12156">
    <property type="entry name" value="HPPR"/>
    <property type="match status" value="1"/>
</dbReference>
<evidence type="ECO:0000256" key="2">
    <source>
        <dbReference type="ARBA" id="ARBA00023002"/>
    </source>
</evidence>
<sequence>MSRPNVLQVGRFPNRFNERLQRDYSLTRLWEQPKDYLAEHGADIDIVVTSARYGCSAEQLAQMPNLRAICSFGVGYDSIAVDEAKARGIPISTTPDVLNECVADTAIGLLIDTARQFSASDQHVRQGKWLKGQYPLTRKVSGKKLGIVGFGRIGKDIAKRAAGFDMDIRYHNRRPDPTTDYGYEADLKALAGWADFLVLACPGGASTHHLIDAAVLEALGPQGIVVNIARGSVIDEQALVSALQAGTLGGAGLDVFEDEPRVPEALFEMPNVVLLPHVGSATEETRLAMENLVFDNLDAFIERGELVTAL</sequence>
<name>A0A0D0KK15_9PSED</name>
<accession>A0A0D0KK15</accession>
<dbReference type="GO" id="GO:0016618">
    <property type="term" value="F:hydroxypyruvate reductase [NAD(P)H] activity"/>
    <property type="evidence" value="ECO:0007669"/>
    <property type="project" value="TreeGrafter"/>
</dbReference>
<dbReference type="InterPro" id="IPR006139">
    <property type="entry name" value="D-isomer_2_OHA_DH_cat_dom"/>
</dbReference>
<evidence type="ECO:0000259" key="5">
    <source>
        <dbReference type="Pfam" id="PF00389"/>
    </source>
</evidence>
<dbReference type="InterPro" id="IPR006140">
    <property type="entry name" value="D-isomer_DH_NAD-bd"/>
</dbReference>
<dbReference type="SUPFAM" id="SSF51735">
    <property type="entry name" value="NAD(P)-binding Rossmann-fold domains"/>
    <property type="match status" value="1"/>
</dbReference>
<dbReference type="InterPro" id="IPR029752">
    <property type="entry name" value="D-isomer_DH_CS1"/>
</dbReference>
<feature type="domain" description="D-isomer specific 2-hydroxyacid dehydrogenase catalytic" evidence="5">
    <location>
        <begin position="19"/>
        <end position="306"/>
    </location>
</feature>
<dbReference type="GO" id="GO:0030267">
    <property type="term" value="F:glyoxylate reductase (NADPH) activity"/>
    <property type="evidence" value="ECO:0007669"/>
    <property type="project" value="TreeGrafter"/>
</dbReference>
<dbReference type="OrthoDB" id="9805416at2"/>
<evidence type="ECO:0000313" key="8">
    <source>
        <dbReference type="Proteomes" id="UP000032068"/>
    </source>
</evidence>
<dbReference type="Pfam" id="PF02826">
    <property type="entry name" value="2-Hacid_dh_C"/>
    <property type="match status" value="1"/>
</dbReference>
<protein>
    <submittedName>
        <fullName evidence="7">Hydroxyacid dehydrogenase</fullName>
    </submittedName>
</protein>
<dbReference type="Proteomes" id="UP000032068">
    <property type="component" value="Unassembled WGS sequence"/>
</dbReference>